<dbReference type="AlphaFoldDB" id="M2NV98"/>
<feature type="transmembrane region" description="Helical" evidence="1">
    <location>
        <begin position="199"/>
        <end position="226"/>
    </location>
</feature>
<evidence type="ECO:0000313" key="3">
    <source>
        <dbReference type="Proteomes" id="UP000014137"/>
    </source>
</evidence>
<feature type="transmembrane region" description="Helical" evidence="1">
    <location>
        <begin position="98"/>
        <end position="118"/>
    </location>
</feature>
<proteinExistence type="predicted"/>
<evidence type="ECO:0000256" key="1">
    <source>
        <dbReference type="SAM" id="Phobius"/>
    </source>
</evidence>
<feature type="transmembrane region" description="Helical" evidence="1">
    <location>
        <begin position="130"/>
        <end position="151"/>
    </location>
</feature>
<comment type="caution">
    <text evidence="2">The sequence shown here is derived from an EMBL/GenBank/DDBJ whole genome shotgun (WGS) entry which is preliminary data.</text>
</comment>
<gene>
    <name evidence="2" type="ORF">C791_3599</name>
</gene>
<dbReference type="PATRIC" id="fig|1238180.3.peg.3930"/>
<reference evidence="2 3" key="1">
    <citation type="submission" date="2012-10" db="EMBL/GenBank/DDBJ databases">
        <title>Genome assembly of Amycolatopsis azurea DSM 43854.</title>
        <authorList>
            <person name="Khatri I."/>
            <person name="Kaur I."/>
            <person name="Subramanian S."/>
            <person name="Mayilraj S."/>
        </authorList>
    </citation>
    <scope>NUCLEOTIDE SEQUENCE [LARGE SCALE GENOMIC DNA]</scope>
    <source>
        <strain evidence="2 3">DSM 43854</strain>
    </source>
</reference>
<protein>
    <recommendedName>
        <fullName evidence="4">DoxX family protein</fullName>
    </recommendedName>
</protein>
<feature type="transmembrane region" description="Helical" evidence="1">
    <location>
        <begin position="238"/>
        <end position="256"/>
    </location>
</feature>
<name>M2NV98_9PSEU</name>
<evidence type="ECO:0008006" key="4">
    <source>
        <dbReference type="Google" id="ProtNLM"/>
    </source>
</evidence>
<accession>M2NV98</accession>
<feature type="transmembrane region" description="Helical" evidence="1">
    <location>
        <begin position="32"/>
        <end position="59"/>
    </location>
</feature>
<sequence length="451" mass="49641">MTDLRIAPGESLAGSDIQTGWRAPTRIAFRFCVVYFGLFCLLLPQILFALLGALGPWIVGPAQPWFVFVTDLVTGWAGRTFFGVDAVLHADSGAGDQTAVWVLAFCILIVAAVTTVVWTAFDRRTAHPRLLAWFTLFVRLCLGGQMLGYGVGKLVPSQMPGPTLTQLLQPFGDLSPASVLWLQVGSSPPYEMALGAVEVLAGLLLFVPRTAVLGAVVSLASMANVFLMNMTFDIPEKLLSSHLILLALFLLAPYFWRLVKVFVLNRAAEPLTQPPLFADARKNRVAVWLQVALGLWIAVSGGYSRWEIWSEQDGPGSPKSALYGIWDVRDFSLDGQPVPPLTTDENRWQRVVFDDPEAATYQRMNGELVPARADLRPDGQLELAAVPEQPGAESPPPFATLRASRTGPDRLSLSGKLRDRAVVITLERVDPNSFTLRSRGFNWVQDYPYFR</sequence>
<dbReference type="EMBL" id="ANMG01000033">
    <property type="protein sequence ID" value="EMD26469.1"/>
    <property type="molecule type" value="Genomic_DNA"/>
</dbReference>
<dbReference type="RefSeq" id="WP_005158099.1">
    <property type="nucleotide sequence ID" value="NZ_ANMG01000033.1"/>
</dbReference>
<keyword evidence="1" id="KW-1133">Transmembrane helix</keyword>
<keyword evidence="1" id="KW-0812">Transmembrane</keyword>
<dbReference type="Proteomes" id="UP000014137">
    <property type="component" value="Unassembled WGS sequence"/>
</dbReference>
<keyword evidence="1" id="KW-0472">Membrane</keyword>
<organism evidence="2 3">
    <name type="scientific">Amycolatopsis azurea DSM 43854</name>
    <dbReference type="NCBI Taxonomy" id="1238180"/>
    <lineage>
        <taxon>Bacteria</taxon>
        <taxon>Bacillati</taxon>
        <taxon>Actinomycetota</taxon>
        <taxon>Actinomycetes</taxon>
        <taxon>Pseudonocardiales</taxon>
        <taxon>Pseudonocardiaceae</taxon>
        <taxon>Amycolatopsis</taxon>
    </lineage>
</organism>
<evidence type="ECO:0000313" key="2">
    <source>
        <dbReference type="EMBL" id="EMD26469.1"/>
    </source>
</evidence>